<dbReference type="Proteomes" id="UP000182347">
    <property type="component" value="Unassembled WGS sequence"/>
</dbReference>
<accession>A0A1G9LQE8</accession>
<dbReference type="STRING" id="482461.SAMN05216244_0240"/>
<evidence type="ECO:0000313" key="2">
    <source>
        <dbReference type="EMBL" id="SDL64158.1"/>
    </source>
</evidence>
<dbReference type="PROSITE" id="PS51704">
    <property type="entry name" value="GP_PDE"/>
    <property type="match status" value="1"/>
</dbReference>
<dbReference type="PANTHER" id="PTHR46211:SF1">
    <property type="entry name" value="GLYCEROPHOSPHODIESTER PHOSPHODIESTERASE, CYTOPLASMIC"/>
    <property type="match status" value="1"/>
</dbReference>
<protein>
    <submittedName>
        <fullName evidence="2">Glycerophosphoryl diester phosphodiesterase</fullName>
    </submittedName>
</protein>
<reference evidence="3" key="1">
    <citation type="submission" date="2016-10" db="EMBL/GenBank/DDBJ databases">
        <authorList>
            <person name="Varghese N."/>
            <person name="Submissions S."/>
        </authorList>
    </citation>
    <scope>NUCLEOTIDE SEQUENCE [LARGE SCALE GENOMIC DNA]</scope>
    <source>
        <strain evidence="3">CGMCC 1.6199</strain>
    </source>
</reference>
<gene>
    <name evidence="2" type="ORF">SAMN05216244_0240</name>
</gene>
<dbReference type="GO" id="GO:0008081">
    <property type="term" value="F:phosphoric diester hydrolase activity"/>
    <property type="evidence" value="ECO:0007669"/>
    <property type="project" value="InterPro"/>
</dbReference>
<sequence length="249" mass="28718">MKTLVYAHRGASKLAPENTMPAFQLAYEMGAEGIETDVQLSKDGIPVLIHDESVRRTTNAVGFVQDYTFEQLRKLDAGSWLSEKYENTPIISLEEFLIWAQSKQLQLNIELKNNVIDYENMEKKVYDLLCKYKVVNRTTISSFNPVSIERFKQIDRKIATALLTSQRISGLVNYTAGLGAKALHIKYRLLNSKVVEQCRDREMKLRIYTINRIGAMKKCYQLQVDAIFTDVPDKAIEQRRLFEQLNQQD</sequence>
<dbReference type="OrthoDB" id="384721at2"/>
<evidence type="ECO:0000313" key="3">
    <source>
        <dbReference type="Proteomes" id="UP000182347"/>
    </source>
</evidence>
<dbReference type="InterPro" id="IPR017946">
    <property type="entry name" value="PLC-like_Pdiesterase_TIM-brl"/>
</dbReference>
<evidence type="ECO:0000259" key="1">
    <source>
        <dbReference type="PROSITE" id="PS51704"/>
    </source>
</evidence>
<dbReference type="SUPFAM" id="SSF51695">
    <property type="entry name" value="PLC-like phosphodiesterases"/>
    <property type="match status" value="1"/>
</dbReference>
<dbReference type="AlphaFoldDB" id="A0A1G9LQE8"/>
<proteinExistence type="predicted"/>
<dbReference type="RefSeq" id="WP_074597054.1">
    <property type="nucleotide sequence ID" value="NZ_FNHF01000001.1"/>
</dbReference>
<dbReference type="Pfam" id="PF03009">
    <property type="entry name" value="GDPD"/>
    <property type="match status" value="1"/>
</dbReference>
<dbReference type="InterPro" id="IPR030395">
    <property type="entry name" value="GP_PDE_dom"/>
</dbReference>
<dbReference type="Gene3D" id="3.20.20.190">
    <property type="entry name" value="Phosphatidylinositol (PI) phosphodiesterase"/>
    <property type="match status" value="1"/>
</dbReference>
<keyword evidence="3" id="KW-1185">Reference proteome</keyword>
<dbReference type="PANTHER" id="PTHR46211">
    <property type="entry name" value="GLYCEROPHOSPHORYL DIESTER PHOSPHODIESTERASE"/>
    <property type="match status" value="1"/>
</dbReference>
<dbReference type="EMBL" id="FNHF01000001">
    <property type="protein sequence ID" value="SDL64158.1"/>
    <property type="molecule type" value="Genomic_DNA"/>
</dbReference>
<feature type="domain" description="GP-PDE" evidence="1">
    <location>
        <begin position="3"/>
        <end position="239"/>
    </location>
</feature>
<name>A0A1G9LQE8_9BACI</name>
<dbReference type="GO" id="GO:0006629">
    <property type="term" value="P:lipid metabolic process"/>
    <property type="evidence" value="ECO:0007669"/>
    <property type="project" value="InterPro"/>
</dbReference>
<dbReference type="CDD" id="cd08563">
    <property type="entry name" value="GDPD_TtGDE_like"/>
    <property type="match status" value="1"/>
</dbReference>
<organism evidence="2 3">
    <name type="scientific">Sediminibacillus halophilus</name>
    <dbReference type="NCBI Taxonomy" id="482461"/>
    <lineage>
        <taxon>Bacteria</taxon>
        <taxon>Bacillati</taxon>
        <taxon>Bacillota</taxon>
        <taxon>Bacilli</taxon>
        <taxon>Bacillales</taxon>
        <taxon>Bacillaceae</taxon>
        <taxon>Sediminibacillus</taxon>
    </lineage>
</organism>